<feature type="compositionally biased region" description="Basic and acidic residues" evidence="1">
    <location>
        <begin position="202"/>
        <end position="214"/>
    </location>
</feature>
<keyword evidence="3" id="KW-1185">Reference proteome</keyword>
<feature type="region of interest" description="Disordered" evidence="1">
    <location>
        <begin position="156"/>
        <end position="257"/>
    </location>
</feature>
<feature type="region of interest" description="Disordered" evidence="1">
    <location>
        <begin position="97"/>
        <end position="140"/>
    </location>
</feature>
<comment type="caution">
    <text evidence="2">The sequence shown here is derived from an EMBL/GenBank/DDBJ whole genome shotgun (WGS) entry which is preliminary data.</text>
</comment>
<feature type="region of interest" description="Disordered" evidence="1">
    <location>
        <begin position="62"/>
        <end position="83"/>
    </location>
</feature>
<feature type="non-terminal residue" evidence="2">
    <location>
        <position position="1"/>
    </location>
</feature>
<organism evidence="2 3">
    <name type="scientific">Prorocentrum cordatum</name>
    <dbReference type="NCBI Taxonomy" id="2364126"/>
    <lineage>
        <taxon>Eukaryota</taxon>
        <taxon>Sar</taxon>
        <taxon>Alveolata</taxon>
        <taxon>Dinophyceae</taxon>
        <taxon>Prorocentrales</taxon>
        <taxon>Prorocentraceae</taxon>
        <taxon>Prorocentrum</taxon>
    </lineage>
</organism>
<feature type="compositionally biased region" description="Polar residues" evidence="1">
    <location>
        <begin position="234"/>
        <end position="257"/>
    </location>
</feature>
<feature type="compositionally biased region" description="Low complexity" evidence="1">
    <location>
        <begin position="112"/>
        <end position="137"/>
    </location>
</feature>
<proteinExistence type="predicted"/>
<dbReference type="Proteomes" id="UP001189429">
    <property type="component" value="Unassembled WGS sequence"/>
</dbReference>
<evidence type="ECO:0000256" key="1">
    <source>
        <dbReference type="SAM" id="MobiDB-lite"/>
    </source>
</evidence>
<feature type="region of interest" description="Disordered" evidence="1">
    <location>
        <begin position="1"/>
        <end position="20"/>
    </location>
</feature>
<sequence>GGTRERGEEGERQKQCWHTRDANFQEPDALGACPVAFLEDPATWCDGLRATRCFHSPWSHLDVRQSPTSASSGSAAQQEATADRFCTRGLRAVSRGIGDPLARRAHRGDPEAAGGAKAGAAARSGSSSSSSSSSFSKDAGRSGLVGLHGALQRWRPKAGALGKACQRGRGRRQGLMAMPGPARHTKHLSGGEKGRLGAARWSETRPRGARRYEGRGGGGIEKGFLERPHPLRLTASQGCTSASTRSNLQGRFSIQRR</sequence>
<reference evidence="2" key="1">
    <citation type="submission" date="2023-10" db="EMBL/GenBank/DDBJ databases">
        <authorList>
            <person name="Chen Y."/>
            <person name="Shah S."/>
            <person name="Dougan E. K."/>
            <person name="Thang M."/>
            <person name="Chan C."/>
        </authorList>
    </citation>
    <scope>NUCLEOTIDE SEQUENCE [LARGE SCALE GENOMIC DNA]</scope>
</reference>
<evidence type="ECO:0000313" key="3">
    <source>
        <dbReference type="Proteomes" id="UP001189429"/>
    </source>
</evidence>
<protein>
    <submittedName>
        <fullName evidence="2">Uncharacterized protein</fullName>
    </submittedName>
</protein>
<gene>
    <name evidence="2" type="ORF">PCOR1329_LOCUS69921</name>
</gene>
<accession>A0ABN9WRL6</accession>
<evidence type="ECO:0000313" key="2">
    <source>
        <dbReference type="EMBL" id="CAK0889383.1"/>
    </source>
</evidence>
<name>A0ABN9WRL6_9DINO</name>
<dbReference type="EMBL" id="CAUYUJ010019203">
    <property type="protein sequence ID" value="CAK0889383.1"/>
    <property type="molecule type" value="Genomic_DNA"/>
</dbReference>
<feature type="compositionally biased region" description="Low complexity" evidence="1">
    <location>
        <begin position="65"/>
        <end position="80"/>
    </location>
</feature>